<reference evidence="1 2" key="1">
    <citation type="submission" date="2020-04" db="EMBL/GenBank/DDBJ databases">
        <authorList>
            <person name="Hitch T.C.A."/>
            <person name="Wylensek D."/>
            <person name="Clavel T."/>
        </authorList>
    </citation>
    <scope>NUCLEOTIDE SEQUENCE [LARGE SCALE GENOMIC DNA]</scope>
    <source>
        <strain evidence="1 2">WB01_D5_05</strain>
    </source>
</reference>
<sequence length="147" mass="16715">MAVGNELQSVVDFVKTMYPTTKIVKQNVPSTPAANTCVIRLLTSDTESETLYHMRRNRDYQVVYYGSNVEDVITKLDAVERKTMNNLVIPITGSLRYIRVEGFSSSMPFKTESGVDVAIGVLQTTVREARDQKTYDKIMHVYARIER</sequence>
<accession>A0A848D1X1</accession>
<gene>
    <name evidence="1" type="ORF">HF838_17360</name>
</gene>
<dbReference type="AlphaFoldDB" id="A0A848D1X1"/>
<protein>
    <submittedName>
        <fullName evidence="1">Uncharacterized protein</fullName>
    </submittedName>
</protein>
<evidence type="ECO:0000313" key="2">
    <source>
        <dbReference type="Proteomes" id="UP000561326"/>
    </source>
</evidence>
<dbReference type="Proteomes" id="UP000561326">
    <property type="component" value="Unassembled WGS sequence"/>
</dbReference>
<dbReference type="EMBL" id="JABAGO010000038">
    <property type="protein sequence ID" value="NMF00003.1"/>
    <property type="molecule type" value="Genomic_DNA"/>
</dbReference>
<proteinExistence type="predicted"/>
<dbReference type="RefSeq" id="WP_168975879.1">
    <property type="nucleotide sequence ID" value="NZ_JABAGO010000038.1"/>
</dbReference>
<evidence type="ECO:0000313" key="1">
    <source>
        <dbReference type="EMBL" id="NMF00003.1"/>
    </source>
</evidence>
<comment type="caution">
    <text evidence="1">The sequence shown here is derived from an EMBL/GenBank/DDBJ whole genome shotgun (WGS) entry which is preliminary data.</text>
</comment>
<organism evidence="1 2">
    <name type="scientific">Aneurinibacillus aneurinilyticus</name>
    <name type="common">Bacillus aneurinolyticus</name>
    <dbReference type="NCBI Taxonomy" id="1391"/>
    <lineage>
        <taxon>Bacteria</taxon>
        <taxon>Bacillati</taxon>
        <taxon>Bacillota</taxon>
        <taxon>Bacilli</taxon>
        <taxon>Bacillales</taxon>
        <taxon>Paenibacillaceae</taxon>
        <taxon>Aneurinibacillus group</taxon>
        <taxon>Aneurinibacillus</taxon>
    </lineage>
</organism>
<name>A0A848D1X1_ANEAE</name>